<dbReference type="Proteomes" id="UP000299084">
    <property type="component" value="Unassembled WGS sequence"/>
</dbReference>
<comment type="subcellular location">
    <subcellularLocation>
        <location evidence="1">Cell membrane</location>
        <topology evidence="1">Single-pass type I membrane protein</topology>
    </subcellularLocation>
</comment>
<evidence type="ECO:0000256" key="9">
    <source>
        <dbReference type="ARBA" id="ARBA00023130"/>
    </source>
</evidence>
<evidence type="ECO:0000256" key="7">
    <source>
        <dbReference type="ARBA" id="ARBA00022859"/>
    </source>
</evidence>
<evidence type="ECO:0000256" key="17">
    <source>
        <dbReference type="SAM" id="MobiDB-lite"/>
    </source>
</evidence>
<evidence type="ECO:0000256" key="13">
    <source>
        <dbReference type="ARBA" id="ARBA00023180"/>
    </source>
</evidence>
<keyword evidence="10 18" id="KW-0472">Membrane</keyword>
<keyword evidence="21" id="KW-1185">Reference proteome</keyword>
<dbReference type="InterPro" id="IPR003599">
    <property type="entry name" value="Ig_sub"/>
</dbReference>
<dbReference type="SMART" id="SM00406">
    <property type="entry name" value="IGv"/>
    <property type="match status" value="1"/>
</dbReference>
<sequence length="256" mass="28129">MKDEEDQAPGAPLGALRRREESYSSQSNNSDSLHTEIQAATVPDEEEFILAEGQTLEVSCPVTLHTYSNSRKAWQRVKDKGEVQTLALTQRVSGEFSEVQNGRYFLKDIPSEGILHVRMTDLRVEDSGLYRCVIYLNSENSITLFHPIRLVVTKNPSGTPASDDRTTQIVTPTPTRPPFITEAWSKLPTSPTAVTRLPSLSTASLSSPGLGVTLTNVTDVPRVSRISIVIPMVCGLLSKSLVFIVLFAVTQRSFAP</sequence>
<comment type="caution">
    <text evidence="20">The sequence shown here is derived from an EMBL/GenBank/DDBJ whole genome shotgun (WGS) entry which is preliminary data.</text>
</comment>
<evidence type="ECO:0000256" key="12">
    <source>
        <dbReference type="ARBA" id="ARBA00023170"/>
    </source>
</evidence>
<evidence type="ECO:0000256" key="14">
    <source>
        <dbReference type="ARBA" id="ARBA00023319"/>
    </source>
</evidence>
<organism evidence="20 21">
    <name type="scientific">Camelus dromedarius</name>
    <name type="common">Dromedary</name>
    <name type="synonym">Arabian camel</name>
    <dbReference type="NCBI Taxonomy" id="9838"/>
    <lineage>
        <taxon>Eukaryota</taxon>
        <taxon>Metazoa</taxon>
        <taxon>Chordata</taxon>
        <taxon>Craniata</taxon>
        <taxon>Vertebrata</taxon>
        <taxon>Euteleostomi</taxon>
        <taxon>Mammalia</taxon>
        <taxon>Eutheria</taxon>
        <taxon>Laurasiatheria</taxon>
        <taxon>Artiodactyla</taxon>
        <taxon>Tylopoda</taxon>
        <taxon>Camelidae</taxon>
        <taxon>Camelus</taxon>
    </lineage>
</organism>
<dbReference type="GO" id="GO:0045087">
    <property type="term" value="P:innate immune response"/>
    <property type="evidence" value="ECO:0007669"/>
    <property type="project" value="UniProtKB-KW"/>
</dbReference>
<keyword evidence="6" id="KW-0732">Signal</keyword>
<keyword evidence="14" id="KW-0393">Immunoglobulin domain</keyword>
<dbReference type="PANTHER" id="PTHR19357">
    <property type="entry name" value="TRIGGERING RECEPTOR EXPRESSED ON MYELOID CELLS 1"/>
    <property type="match status" value="1"/>
</dbReference>
<keyword evidence="11" id="KW-1015">Disulfide bond</keyword>
<keyword evidence="4" id="KW-0399">Innate immunity</keyword>
<dbReference type="SUPFAM" id="SSF48726">
    <property type="entry name" value="Immunoglobulin"/>
    <property type="match status" value="1"/>
</dbReference>
<dbReference type="InterPro" id="IPR013106">
    <property type="entry name" value="Ig_V-set"/>
</dbReference>
<evidence type="ECO:0000256" key="1">
    <source>
        <dbReference type="ARBA" id="ARBA00004251"/>
    </source>
</evidence>
<dbReference type="PROSITE" id="PS50835">
    <property type="entry name" value="IG_LIKE"/>
    <property type="match status" value="1"/>
</dbReference>
<protein>
    <recommendedName>
        <fullName evidence="2">Triggering receptor expressed on myeloid cells 1</fullName>
    </recommendedName>
</protein>
<evidence type="ECO:0000256" key="10">
    <source>
        <dbReference type="ARBA" id="ARBA00023136"/>
    </source>
</evidence>
<feature type="transmembrane region" description="Helical" evidence="18">
    <location>
        <begin position="228"/>
        <end position="249"/>
    </location>
</feature>
<dbReference type="InterPro" id="IPR013783">
    <property type="entry name" value="Ig-like_fold"/>
</dbReference>
<dbReference type="EMBL" id="JWIN03000020">
    <property type="protein sequence ID" value="KAB1261675.1"/>
    <property type="molecule type" value="Genomic_DNA"/>
</dbReference>
<dbReference type="InterPro" id="IPR007110">
    <property type="entry name" value="Ig-like_dom"/>
</dbReference>
<keyword evidence="12 20" id="KW-0675">Receptor</keyword>
<evidence type="ECO:0000256" key="4">
    <source>
        <dbReference type="ARBA" id="ARBA00022588"/>
    </source>
</evidence>
<evidence type="ECO:0000313" key="20">
    <source>
        <dbReference type="EMBL" id="KAB1261675.1"/>
    </source>
</evidence>
<evidence type="ECO:0000256" key="3">
    <source>
        <dbReference type="ARBA" id="ARBA00022475"/>
    </source>
</evidence>
<feature type="domain" description="Ig-like" evidence="19">
    <location>
        <begin position="43"/>
        <end position="143"/>
    </location>
</feature>
<evidence type="ECO:0000256" key="15">
    <source>
        <dbReference type="ARBA" id="ARBA00045778"/>
    </source>
</evidence>
<dbReference type="PANTHER" id="PTHR19357:SF0">
    <property type="entry name" value="TRIGGERING RECEPTOR EXPRESSED ON MYELOID CELLS 1"/>
    <property type="match status" value="1"/>
</dbReference>
<dbReference type="GO" id="GO:0002250">
    <property type="term" value="P:adaptive immune response"/>
    <property type="evidence" value="ECO:0007669"/>
    <property type="project" value="UniProtKB-KW"/>
</dbReference>
<reference evidence="20 21" key="1">
    <citation type="journal article" date="2019" name="Mol. Ecol. Resour.">
        <title>Improving Illumina assemblies with Hi-C and long reads: an example with the North African dromedary.</title>
        <authorList>
            <person name="Elbers J.P."/>
            <person name="Rogers M.F."/>
            <person name="Perelman P.L."/>
            <person name="Proskuryakova A.A."/>
            <person name="Serdyukova N.A."/>
            <person name="Johnson W.E."/>
            <person name="Horin P."/>
            <person name="Corander J."/>
            <person name="Murphy D."/>
            <person name="Burger P.A."/>
        </authorList>
    </citation>
    <scope>NUCLEOTIDE SEQUENCE [LARGE SCALE GENOMIC DNA]</scope>
    <source>
        <strain evidence="20">Drom800</strain>
        <tissue evidence="20">Blood</tissue>
    </source>
</reference>
<accession>A0A5N4CS67</accession>
<keyword evidence="7" id="KW-0391">Immunity</keyword>
<dbReference type="GO" id="GO:0030593">
    <property type="term" value="P:neutrophil chemotaxis"/>
    <property type="evidence" value="ECO:0007669"/>
    <property type="project" value="TreeGrafter"/>
</dbReference>
<dbReference type="STRING" id="9838.ENSCDRP00005024052"/>
<dbReference type="SMART" id="SM00409">
    <property type="entry name" value="IG"/>
    <property type="match status" value="1"/>
</dbReference>
<keyword evidence="3" id="KW-1003">Cell membrane</keyword>
<gene>
    <name evidence="20" type="ORF">Cadr_000021871</name>
</gene>
<name>A0A5N4CS67_CAMDR</name>
<evidence type="ECO:0000256" key="5">
    <source>
        <dbReference type="ARBA" id="ARBA00022692"/>
    </source>
</evidence>
<keyword evidence="8 18" id="KW-1133">Transmembrane helix</keyword>
<feature type="region of interest" description="Disordered" evidence="17">
    <location>
        <begin position="1"/>
        <end position="34"/>
    </location>
</feature>
<keyword evidence="5 18" id="KW-0812">Transmembrane</keyword>
<dbReference type="InterPro" id="IPR036179">
    <property type="entry name" value="Ig-like_dom_sf"/>
</dbReference>
<dbReference type="AlphaFoldDB" id="A0A5N4CS67"/>
<dbReference type="Gene3D" id="2.60.40.10">
    <property type="entry name" value="Immunoglobulins"/>
    <property type="match status" value="1"/>
</dbReference>
<evidence type="ECO:0000256" key="16">
    <source>
        <dbReference type="ARBA" id="ARBA00046918"/>
    </source>
</evidence>
<evidence type="ECO:0000256" key="18">
    <source>
        <dbReference type="SAM" id="Phobius"/>
    </source>
</evidence>
<dbReference type="GO" id="GO:0070945">
    <property type="term" value="P:neutrophil-mediated killing of gram-negative bacterium"/>
    <property type="evidence" value="ECO:0007669"/>
    <property type="project" value="TreeGrafter"/>
</dbReference>
<keyword evidence="9" id="KW-1064">Adaptive immunity</keyword>
<proteinExistence type="predicted"/>
<feature type="compositionally biased region" description="Low complexity" evidence="17">
    <location>
        <begin position="23"/>
        <end position="32"/>
    </location>
</feature>
<evidence type="ECO:0000259" key="19">
    <source>
        <dbReference type="PROSITE" id="PS50835"/>
    </source>
</evidence>
<keyword evidence="13" id="KW-0325">Glycoprotein</keyword>
<evidence type="ECO:0000256" key="11">
    <source>
        <dbReference type="ARBA" id="ARBA00023157"/>
    </source>
</evidence>
<evidence type="ECO:0000256" key="8">
    <source>
        <dbReference type="ARBA" id="ARBA00022989"/>
    </source>
</evidence>
<dbReference type="Pfam" id="PF07686">
    <property type="entry name" value="V-set"/>
    <property type="match status" value="1"/>
</dbReference>
<dbReference type="GO" id="GO:0005886">
    <property type="term" value="C:plasma membrane"/>
    <property type="evidence" value="ECO:0007669"/>
    <property type="project" value="UniProtKB-SubCell"/>
</dbReference>
<evidence type="ECO:0000313" key="21">
    <source>
        <dbReference type="Proteomes" id="UP000299084"/>
    </source>
</evidence>
<comment type="function">
    <text evidence="15">Cell surface receptor that plays important roles in innate and adaptive immunity by amplifying inflammatory responses. Upon activation by various ligands such as PGLYRP1, HMGB1 or HSP70, multimerizes and forms a complex with transmembrane adapter TYROBP/DAP12. In turn, initiates a SYK-mediated cascade of tyrosine phosphorylation, activating multiple downstream mediators such as BTK, MAPK1, MAPK3 or phospholipase C-gamma. This cascade promotes the neutrophil- and macrophage-mediated release of pro-inflammatory cytokines and/or chemokines, as well as their migration and thereby amplifies inflammatory responses that are triggered by bacterial and fungal infections. By also promoting the amplification of inflammatory signals that are initially triggered by Toll-like receptor (TLR) and NOD-like receptor engagement, plays a major role in the pathophysiology of acute and chronic inflammatory diseases of different etiologies including septic shock and atherosclerosis.</text>
</comment>
<evidence type="ECO:0000256" key="6">
    <source>
        <dbReference type="ARBA" id="ARBA00022729"/>
    </source>
</evidence>
<comment type="subunit">
    <text evidence="16">Monomer. Homomultimer; when activated. Interacts with TYROBP/DAP12. Interacts with TLR4.</text>
</comment>
<evidence type="ECO:0000256" key="2">
    <source>
        <dbReference type="ARBA" id="ARBA00021287"/>
    </source>
</evidence>